<sequence>MGRPFNFDRHRETSWPAMLRPIGEGKGVGRKEAFEAWWGRHETTLNHLPRDLCEQWIYRHWEHSPFSFLPLDTLTCTRERWEGATLLSAIHRVFGGELHPEFDYEVFQQKGGDDRHATARALDEGTWDYPMVLLSTPHGIVDVGKELPDVRLVIVEGHQRHRYLNALHSRGTPPAGPHEVIIIASPLVA</sequence>
<dbReference type="AlphaFoldDB" id="A0A1Y6F4X4"/>
<keyword evidence="2" id="KW-1185">Reference proteome</keyword>
<evidence type="ECO:0000313" key="2">
    <source>
        <dbReference type="Proteomes" id="UP000194420"/>
    </source>
</evidence>
<gene>
    <name evidence="1" type="ORF">SAMN06297468_1683</name>
</gene>
<accession>A0A1Y6F4X4</accession>
<evidence type="ECO:0000313" key="1">
    <source>
        <dbReference type="EMBL" id="SMQ69496.1"/>
    </source>
</evidence>
<organism evidence="1 2">
    <name type="scientific">Altererythrobacter xiamenensis</name>
    <dbReference type="NCBI Taxonomy" id="1316679"/>
    <lineage>
        <taxon>Bacteria</taxon>
        <taxon>Pseudomonadati</taxon>
        <taxon>Pseudomonadota</taxon>
        <taxon>Alphaproteobacteria</taxon>
        <taxon>Sphingomonadales</taxon>
        <taxon>Erythrobacteraceae</taxon>
        <taxon>Altererythrobacter</taxon>
    </lineage>
</organism>
<name>A0A1Y6F4X4_9SPHN</name>
<proteinExistence type="predicted"/>
<dbReference type="Proteomes" id="UP000194420">
    <property type="component" value="Unassembled WGS sequence"/>
</dbReference>
<protein>
    <submittedName>
        <fullName evidence="1">Uncharacterized protein</fullName>
    </submittedName>
</protein>
<reference evidence="2" key="1">
    <citation type="submission" date="2017-04" db="EMBL/GenBank/DDBJ databases">
        <authorList>
            <person name="Varghese N."/>
            <person name="Submissions S."/>
        </authorList>
    </citation>
    <scope>NUCLEOTIDE SEQUENCE [LARGE SCALE GENOMIC DNA]</scope>
</reference>
<dbReference type="EMBL" id="FXWG01000002">
    <property type="protein sequence ID" value="SMQ69496.1"/>
    <property type="molecule type" value="Genomic_DNA"/>
</dbReference>